<proteinExistence type="predicted"/>
<evidence type="ECO:0000313" key="3">
    <source>
        <dbReference type="Proteomes" id="UP001460202"/>
    </source>
</evidence>
<dbReference type="EMBL" id="JBBMFL010000008">
    <property type="protein sequence ID" value="MEQ2544936.1"/>
    <property type="molecule type" value="Genomic_DNA"/>
</dbReference>
<keyword evidence="1" id="KW-0732">Signal</keyword>
<feature type="signal peptide" evidence="1">
    <location>
        <begin position="1"/>
        <end position="20"/>
    </location>
</feature>
<sequence length="267" mass="30618">MKKLFFCTLALCAVSYGTYAQESARTDGDSLRLDSLQRAVEALSSRVEDTERTELNRAVWKDRAKYFNLGYVRQKLADKTYGGELESDFGASLSWGKTYYLHRKPLFGMLKFGLDWSWMDINYAKSAIEMFDESSDEDFSSDVHQAEIGMQFGPSVTVNPVHHLKIGGYFRVTPSYSLLYMDETVHHHYVTFCNAGCTLAWKVVSLGVEWRWGTAKYDGLKFDESAFDEDDLTDGDSPSMGDVMDQMKVPDRKFRTSSVRFYFGFRF</sequence>
<name>A0ABV1GX02_9BACT</name>
<reference evidence="2 3" key="1">
    <citation type="submission" date="2024-03" db="EMBL/GenBank/DDBJ databases">
        <title>Human intestinal bacterial collection.</title>
        <authorList>
            <person name="Pauvert C."/>
            <person name="Hitch T.C.A."/>
            <person name="Clavel T."/>
        </authorList>
    </citation>
    <scope>NUCLEOTIDE SEQUENCE [LARGE SCALE GENOMIC DNA]</scope>
    <source>
        <strain evidence="2 3">CLA-KB-H122</strain>
    </source>
</reference>
<evidence type="ECO:0008006" key="4">
    <source>
        <dbReference type="Google" id="ProtNLM"/>
    </source>
</evidence>
<dbReference type="RefSeq" id="WP_129651952.1">
    <property type="nucleotide sequence ID" value="NZ_JBBMFL010000008.1"/>
</dbReference>
<evidence type="ECO:0000313" key="2">
    <source>
        <dbReference type="EMBL" id="MEQ2544936.1"/>
    </source>
</evidence>
<accession>A0ABV1GX02</accession>
<feature type="chain" id="PRO_5046474751" description="Outer membrane protein beta-barrel domain-containing protein" evidence="1">
    <location>
        <begin position="21"/>
        <end position="267"/>
    </location>
</feature>
<dbReference type="Proteomes" id="UP001460202">
    <property type="component" value="Unassembled WGS sequence"/>
</dbReference>
<protein>
    <recommendedName>
        <fullName evidence="4">Outer membrane protein beta-barrel domain-containing protein</fullName>
    </recommendedName>
</protein>
<gene>
    <name evidence="2" type="ORF">WMO46_08255</name>
</gene>
<organism evidence="2 3">
    <name type="scientific">Alistipes intestinihominis</name>
    <dbReference type="NCBI Taxonomy" id="3133172"/>
    <lineage>
        <taxon>Bacteria</taxon>
        <taxon>Pseudomonadati</taxon>
        <taxon>Bacteroidota</taxon>
        <taxon>Bacteroidia</taxon>
        <taxon>Bacteroidales</taxon>
        <taxon>Rikenellaceae</taxon>
        <taxon>Alistipes</taxon>
    </lineage>
</organism>
<evidence type="ECO:0000256" key="1">
    <source>
        <dbReference type="SAM" id="SignalP"/>
    </source>
</evidence>
<dbReference type="GeneID" id="78180859"/>
<comment type="caution">
    <text evidence="2">The sequence shown here is derived from an EMBL/GenBank/DDBJ whole genome shotgun (WGS) entry which is preliminary data.</text>
</comment>
<keyword evidence="3" id="KW-1185">Reference proteome</keyword>